<organism evidence="2 3">
    <name type="scientific">Lepidopterella palustris CBS 459.81</name>
    <dbReference type="NCBI Taxonomy" id="1314670"/>
    <lineage>
        <taxon>Eukaryota</taxon>
        <taxon>Fungi</taxon>
        <taxon>Dikarya</taxon>
        <taxon>Ascomycota</taxon>
        <taxon>Pezizomycotina</taxon>
        <taxon>Dothideomycetes</taxon>
        <taxon>Pleosporomycetidae</taxon>
        <taxon>Mytilinidiales</taxon>
        <taxon>Argynnaceae</taxon>
        <taxon>Lepidopterella</taxon>
    </lineage>
</organism>
<evidence type="ECO:0000313" key="2">
    <source>
        <dbReference type="EMBL" id="OCK86422.1"/>
    </source>
</evidence>
<name>A0A8E2ELW9_9PEZI</name>
<keyword evidence="3" id="KW-1185">Reference proteome</keyword>
<feature type="non-terminal residue" evidence="2">
    <location>
        <position position="237"/>
    </location>
</feature>
<dbReference type="InterPro" id="IPR010730">
    <property type="entry name" value="HET"/>
</dbReference>
<accession>A0A8E2ELW9</accession>
<sequence>YSKYPLDSGKKEIRLLRLLPGDKDDPLECILECHPLDGQCPVYNPISYVWGTTSQKLPLRCNRDTQLDISPNLHDALKEYREQLRLVIKHNHGRAIDLVWADAICINQADLTERKQQVMLMREIYSRGNLTWIWLGKGDEQTEGSITLLKKIPYVMIRRARMGDTRSYFEFSQAERKELGLPDSIFSTTFQNLASLLGAEWFSRVWVVQELVLSRHAMINCGSHQILWQDFATAVDH</sequence>
<dbReference type="AlphaFoldDB" id="A0A8E2ELW9"/>
<dbReference type="InterPro" id="IPR052895">
    <property type="entry name" value="HetReg/Transcr_Mod"/>
</dbReference>
<dbReference type="Pfam" id="PF06985">
    <property type="entry name" value="HET"/>
    <property type="match status" value="1"/>
</dbReference>
<dbReference type="PANTHER" id="PTHR24148">
    <property type="entry name" value="ANKYRIN REPEAT DOMAIN-CONTAINING PROTEIN 39 HOMOLOG-RELATED"/>
    <property type="match status" value="1"/>
</dbReference>
<feature type="domain" description="Heterokaryon incompatibility" evidence="1">
    <location>
        <begin position="43"/>
        <end position="210"/>
    </location>
</feature>
<dbReference type="EMBL" id="KV744805">
    <property type="protein sequence ID" value="OCK86422.1"/>
    <property type="molecule type" value="Genomic_DNA"/>
</dbReference>
<evidence type="ECO:0000259" key="1">
    <source>
        <dbReference type="Pfam" id="PF06985"/>
    </source>
</evidence>
<dbReference type="PANTHER" id="PTHR24148:SF64">
    <property type="entry name" value="HETEROKARYON INCOMPATIBILITY DOMAIN-CONTAINING PROTEIN"/>
    <property type="match status" value="1"/>
</dbReference>
<evidence type="ECO:0000313" key="3">
    <source>
        <dbReference type="Proteomes" id="UP000250266"/>
    </source>
</evidence>
<dbReference type="Proteomes" id="UP000250266">
    <property type="component" value="Unassembled WGS sequence"/>
</dbReference>
<reference evidence="2 3" key="1">
    <citation type="journal article" date="2016" name="Nat. Commun.">
        <title>Ectomycorrhizal ecology is imprinted in the genome of the dominant symbiotic fungus Cenococcum geophilum.</title>
        <authorList>
            <consortium name="DOE Joint Genome Institute"/>
            <person name="Peter M."/>
            <person name="Kohler A."/>
            <person name="Ohm R.A."/>
            <person name="Kuo A."/>
            <person name="Krutzmann J."/>
            <person name="Morin E."/>
            <person name="Arend M."/>
            <person name="Barry K.W."/>
            <person name="Binder M."/>
            <person name="Choi C."/>
            <person name="Clum A."/>
            <person name="Copeland A."/>
            <person name="Grisel N."/>
            <person name="Haridas S."/>
            <person name="Kipfer T."/>
            <person name="LaButti K."/>
            <person name="Lindquist E."/>
            <person name="Lipzen A."/>
            <person name="Maire R."/>
            <person name="Meier B."/>
            <person name="Mihaltcheva S."/>
            <person name="Molinier V."/>
            <person name="Murat C."/>
            <person name="Poggeler S."/>
            <person name="Quandt C.A."/>
            <person name="Sperisen C."/>
            <person name="Tritt A."/>
            <person name="Tisserant E."/>
            <person name="Crous P.W."/>
            <person name="Henrissat B."/>
            <person name="Nehls U."/>
            <person name="Egli S."/>
            <person name="Spatafora J.W."/>
            <person name="Grigoriev I.V."/>
            <person name="Martin F.M."/>
        </authorList>
    </citation>
    <scope>NUCLEOTIDE SEQUENCE [LARGE SCALE GENOMIC DNA]</scope>
    <source>
        <strain evidence="2 3">CBS 459.81</strain>
    </source>
</reference>
<feature type="non-terminal residue" evidence="2">
    <location>
        <position position="1"/>
    </location>
</feature>
<dbReference type="OrthoDB" id="3553147at2759"/>
<protein>
    <recommendedName>
        <fullName evidence="1">Heterokaryon incompatibility domain-containing protein</fullName>
    </recommendedName>
</protein>
<proteinExistence type="predicted"/>
<gene>
    <name evidence="2" type="ORF">K432DRAFT_278151</name>
</gene>